<accession>A0ABU0JT82</accession>
<evidence type="ECO:0000313" key="2">
    <source>
        <dbReference type="Proteomes" id="UP001224418"/>
    </source>
</evidence>
<comment type="caution">
    <text evidence="1">The sequence shown here is derived from an EMBL/GenBank/DDBJ whole genome shotgun (WGS) entry which is preliminary data.</text>
</comment>
<organism evidence="1 2">
    <name type="scientific">Hathewaya limosa</name>
    <name type="common">Clostridium limosum</name>
    <dbReference type="NCBI Taxonomy" id="1536"/>
    <lineage>
        <taxon>Bacteria</taxon>
        <taxon>Bacillati</taxon>
        <taxon>Bacillota</taxon>
        <taxon>Clostridia</taxon>
        <taxon>Eubacteriales</taxon>
        <taxon>Clostridiaceae</taxon>
        <taxon>Hathewaya</taxon>
    </lineage>
</organism>
<evidence type="ECO:0000313" key="1">
    <source>
        <dbReference type="EMBL" id="MDQ0479127.1"/>
    </source>
</evidence>
<sequence>MCRSDHIDNGVKDCNIKAVSEEKLKNAFVKSINKIINNKEDFIKKLMKNINMVLESQEDEAGKGYT</sequence>
<reference evidence="1 2" key="1">
    <citation type="submission" date="2023-07" db="EMBL/GenBank/DDBJ databases">
        <title>Genomic Encyclopedia of Type Strains, Phase IV (KMG-IV): sequencing the most valuable type-strain genomes for metagenomic binning, comparative biology and taxonomic classification.</title>
        <authorList>
            <person name="Goeker M."/>
        </authorList>
    </citation>
    <scope>NUCLEOTIDE SEQUENCE [LARGE SCALE GENOMIC DNA]</scope>
    <source>
        <strain evidence="1 2">DSM 1400</strain>
    </source>
</reference>
<dbReference type="Proteomes" id="UP001224418">
    <property type="component" value="Unassembled WGS sequence"/>
</dbReference>
<keyword evidence="2" id="KW-1185">Reference proteome</keyword>
<gene>
    <name evidence="1" type="ORF">QOZ93_000856</name>
</gene>
<protein>
    <submittedName>
        <fullName evidence="1">Uncharacterized protein</fullName>
    </submittedName>
</protein>
<name>A0ABU0JT82_HATLI</name>
<dbReference type="RefSeq" id="WP_343749827.1">
    <property type="nucleotide sequence ID" value="NZ_BAAACJ010000009.1"/>
</dbReference>
<dbReference type="EMBL" id="JAUSWN010000005">
    <property type="protein sequence ID" value="MDQ0479127.1"/>
    <property type="molecule type" value="Genomic_DNA"/>
</dbReference>
<proteinExistence type="predicted"/>